<feature type="region of interest" description="Disordered" evidence="1">
    <location>
        <begin position="1"/>
        <end position="67"/>
    </location>
</feature>
<evidence type="ECO:0000313" key="3">
    <source>
        <dbReference type="Proteomes" id="UP000807342"/>
    </source>
</evidence>
<dbReference type="AlphaFoldDB" id="A0A9P5WXJ4"/>
<protein>
    <submittedName>
        <fullName evidence="2">Uncharacterized protein</fullName>
    </submittedName>
</protein>
<proteinExistence type="predicted"/>
<evidence type="ECO:0000256" key="1">
    <source>
        <dbReference type="SAM" id="MobiDB-lite"/>
    </source>
</evidence>
<organism evidence="2 3">
    <name type="scientific">Macrolepiota fuliginosa MF-IS2</name>
    <dbReference type="NCBI Taxonomy" id="1400762"/>
    <lineage>
        <taxon>Eukaryota</taxon>
        <taxon>Fungi</taxon>
        <taxon>Dikarya</taxon>
        <taxon>Basidiomycota</taxon>
        <taxon>Agaricomycotina</taxon>
        <taxon>Agaricomycetes</taxon>
        <taxon>Agaricomycetidae</taxon>
        <taxon>Agaricales</taxon>
        <taxon>Agaricineae</taxon>
        <taxon>Agaricaceae</taxon>
        <taxon>Macrolepiota</taxon>
    </lineage>
</organism>
<feature type="non-terminal residue" evidence="2">
    <location>
        <position position="1"/>
    </location>
</feature>
<reference evidence="2" key="1">
    <citation type="submission" date="2020-11" db="EMBL/GenBank/DDBJ databases">
        <authorList>
            <consortium name="DOE Joint Genome Institute"/>
            <person name="Ahrendt S."/>
            <person name="Riley R."/>
            <person name="Andreopoulos W."/>
            <person name="Labutti K."/>
            <person name="Pangilinan J."/>
            <person name="Ruiz-Duenas F.J."/>
            <person name="Barrasa J.M."/>
            <person name="Sanchez-Garcia M."/>
            <person name="Camarero S."/>
            <person name="Miyauchi S."/>
            <person name="Serrano A."/>
            <person name="Linde D."/>
            <person name="Babiker R."/>
            <person name="Drula E."/>
            <person name="Ayuso-Fernandez I."/>
            <person name="Pacheco R."/>
            <person name="Padilla G."/>
            <person name="Ferreira P."/>
            <person name="Barriuso J."/>
            <person name="Kellner H."/>
            <person name="Castanera R."/>
            <person name="Alfaro M."/>
            <person name="Ramirez L."/>
            <person name="Pisabarro A.G."/>
            <person name="Kuo A."/>
            <person name="Tritt A."/>
            <person name="Lipzen A."/>
            <person name="He G."/>
            <person name="Yan M."/>
            <person name="Ng V."/>
            <person name="Cullen D."/>
            <person name="Martin F."/>
            <person name="Rosso M.-N."/>
            <person name="Henrissat B."/>
            <person name="Hibbett D."/>
            <person name="Martinez A.T."/>
            <person name="Grigoriev I.V."/>
        </authorList>
    </citation>
    <scope>NUCLEOTIDE SEQUENCE</scope>
    <source>
        <strain evidence="2">MF-IS2</strain>
    </source>
</reference>
<sequence>WARPEKDMNVVDYGEEYGGNEKEGQGEGAVSEHQPGRRSVDTASPQQRIGSPHDLENNAGDNPSREVTEYKRVWDRLNEWWRGVWSGQLDTGLLWTRPRVSEDSGATAVAVV</sequence>
<evidence type="ECO:0000313" key="2">
    <source>
        <dbReference type="EMBL" id="KAF9439691.1"/>
    </source>
</evidence>
<comment type="caution">
    <text evidence="2">The sequence shown here is derived from an EMBL/GenBank/DDBJ whole genome shotgun (WGS) entry which is preliminary data.</text>
</comment>
<dbReference type="EMBL" id="MU153651">
    <property type="protein sequence ID" value="KAF9439691.1"/>
    <property type="molecule type" value="Genomic_DNA"/>
</dbReference>
<gene>
    <name evidence="2" type="ORF">P691DRAFT_805908</name>
</gene>
<dbReference type="Proteomes" id="UP000807342">
    <property type="component" value="Unassembled WGS sequence"/>
</dbReference>
<name>A0A9P5WXJ4_9AGAR</name>
<accession>A0A9P5WXJ4</accession>
<keyword evidence="3" id="KW-1185">Reference proteome</keyword>